<evidence type="ECO:0008006" key="4">
    <source>
        <dbReference type="Google" id="ProtNLM"/>
    </source>
</evidence>
<dbReference type="AlphaFoldDB" id="A0A1R3VP41"/>
<gene>
    <name evidence="2" type="ORF">SAMN05216526_0587</name>
</gene>
<feature type="signal peptide" evidence="1">
    <location>
        <begin position="1"/>
        <end position="25"/>
    </location>
</feature>
<evidence type="ECO:0000313" key="2">
    <source>
        <dbReference type="EMBL" id="SIT66410.1"/>
    </source>
</evidence>
<feature type="chain" id="PRO_5012503717" description="DUF2066 domain-containing protein" evidence="1">
    <location>
        <begin position="26"/>
        <end position="346"/>
    </location>
</feature>
<reference evidence="2 3" key="1">
    <citation type="submission" date="2017-01" db="EMBL/GenBank/DDBJ databases">
        <authorList>
            <person name="Mah S.A."/>
            <person name="Swanson W.J."/>
            <person name="Moy G.W."/>
            <person name="Vacquier V.D."/>
        </authorList>
    </citation>
    <scope>NUCLEOTIDE SEQUENCE [LARGE SCALE GENOMIC DNA]</scope>
    <source>
        <strain evidence="2 3">M9</strain>
    </source>
</reference>
<name>A0A1R3VP41_9GAMM</name>
<dbReference type="Proteomes" id="UP000223759">
    <property type="component" value="Unassembled WGS sequence"/>
</dbReference>
<evidence type="ECO:0000256" key="1">
    <source>
        <dbReference type="SAM" id="SignalP"/>
    </source>
</evidence>
<dbReference type="EMBL" id="FTPK01000001">
    <property type="protein sequence ID" value="SIT66410.1"/>
    <property type="molecule type" value="Genomic_DNA"/>
</dbReference>
<dbReference type="RefSeq" id="WP_143339905.1">
    <property type="nucleotide sequence ID" value="NZ_CP023018.1"/>
</dbReference>
<evidence type="ECO:0000313" key="3">
    <source>
        <dbReference type="Proteomes" id="UP000223759"/>
    </source>
</evidence>
<protein>
    <recommendedName>
        <fullName evidence="4">DUF2066 domain-containing protein</fullName>
    </recommendedName>
</protein>
<dbReference type="OrthoDB" id="6195299at2"/>
<dbReference type="Pfam" id="PF09839">
    <property type="entry name" value="DUF2066"/>
    <property type="match status" value="1"/>
</dbReference>
<proteinExistence type="predicted"/>
<accession>A0A1R3VP41</accession>
<dbReference type="InterPro" id="IPR018642">
    <property type="entry name" value="DUF2066"/>
</dbReference>
<keyword evidence="3" id="KW-1185">Reference proteome</keyword>
<keyword evidence="1" id="KW-0732">Signal</keyword>
<dbReference type="STRING" id="233100.SAMN05216526_0587"/>
<sequence length="346" mass="39086">MRLLSARLLMLILVMLALLATPAAAASISLERLGEAMVAVPDRDRGTRQRAFSEALQEVVVKMTGDRAWRSDPRLEELLRQAPQWVRQYRYQESAEGTSELWVRFDAAAIERNLVDLGLPLWQRDRPNLLIWLAIQQDNERRMAHTVDDLEWWRAIESWANARGILLIEPLWDLEDQSRISAADILLGFEEGVLNASARYEPDAVALVRVQQRSGGFSARWQLHGSVHSGVWEAEAEEAKQALQQAFESMVDGIGRVMATAGLAHAQNSVEINITDIHSLSDYHRVRNYLSELAPVQRVQTHILGSDSVIFWVQLRGDSRELARATRLGNVLTPSAESELTFRLLP</sequence>
<organism evidence="2 3">
    <name type="scientific">Ectothiorhodosinus mongolicus</name>
    <dbReference type="NCBI Taxonomy" id="233100"/>
    <lineage>
        <taxon>Bacteria</taxon>
        <taxon>Pseudomonadati</taxon>
        <taxon>Pseudomonadota</taxon>
        <taxon>Gammaproteobacteria</taxon>
        <taxon>Chromatiales</taxon>
        <taxon>Ectothiorhodospiraceae</taxon>
        <taxon>Ectothiorhodosinus</taxon>
    </lineage>
</organism>